<proteinExistence type="predicted"/>
<reference evidence="2 3" key="1">
    <citation type="journal article" date="2016" name="Nat. Commun.">
        <title>Thousands of microbial genomes shed light on interconnected biogeochemical processes in an aquifer system.</title>
        <authorList>
            <person name="Anantharaman K."/>
            <person name="Brown C.T."/>
            <person name="Hug L.A."/>
            <person name="Sharon I."/>
            <person name="Castelle C.J."/>
            <person name="Probst A.J."/>
            <person name="Thomas B.C."/>
            <person name="Singh A."/>
            <person name="Wilkins M.J."/>
            <person name="Karaoz U."/>
            <person name="Brodie E.L."/>
            <person name="Williams K.H."/>
            <person name="Hubbard S.S."/>
            <person name="Banfield J.F."/>
        </authorList>
    </citation>
    <scope>NUCLEOTIDE SEQUENCE [LARGE SCALE GENOMIC DNA]</scope>
</reference>
<dbReference type="PANTHER" id="PTHR43179:SF7">
    <property type="entry name" value="RHAMNOSYLTRANSFERASE WBBL"/>
    <property type="match status" value="1"/>
</dbReference>
<evidence type="ECO:0000259" key="1">
    <source>
        <dbReference type="Pfam" id="PF00535"/>
    </source>
</evidence>
<feature type="domain" description="Glycosyltransferase 2-like" evidence="1">
    <location>
        <begin position="33"/>
        <end position="172"/>
    </location>
</feature>
<protein>
    <recommendedName>
        <fullName evidence="1">Glycosyltransferase 2-like domain-containing protein</fullName>
    </recommendedName>
</protein>
<dbReference type="SUPFAM" id="SSF53448">
    <property type="entry name" value="Nucleotide-diphospho-sugar transferases"/>
    <property type="match status" value="1"/>
</dbReference>
<dbReference type="PANTHER" id="PTHR43179">
    <property type="entry name" value="RHAMNOSYLTRANSFERASE WBBL"/>
    <property type="match status" value="1"/>
</dbReference>
<dbReference type="EMBL" id="MFGJ01000008">
    <property type="protein sequence ID" value="OGF30946.1"/>
    <property type="molecule type" value="Genomic_DNA"/>
</dbReference>
<dbReference type="Pfam" id="PF00535">
    <property type="entry name" value="Glycos_transf_2"/>
    <property type="match status" value="1"/>
</dbReference>
<dbReference type="Gene3D" id="3.90.550.10">
    <property type="entry name" value="Spore Coat Polysaccharide Biosynthesis Protein SpsA, Chain A"/>
    <property type="match status" value="1"/>
</dbReference>
<evidence type="ECO:0000313" key="3">
    <source>
        <dbReference type="Proteomes" id="UP000179001"/>
    </source>
</evidence>
<evidence type="ECO:0000313" key="2">
    <source>
        <dbReference type="EMBL" id="OGF30946.1"/>
    </source>
</evidence>
<dbReference type="InterPro" id="IPR001173">
    <property type="entry name" value="Glyco_trans_2-like"/>
</dbReference>
<dbReference type="Proteomes" id="UP000179001">
    <property type="component" value="Unassembled WGS sequence"/>
</dbReference>
<gene>
    <name evidence="2" type="ORF">A2478_00665</name>
</gene>
<sequence length="294" mass="34757">MQKEKLEKKNKKFKMRKLKNGFTSINNNFMKISIVILNYKSKRLVGNCIRQIRASKIEVPYEIIVVDNDSNDGIVQMMAEEFKGIKFILATKNLGMGPGNNLGIKASEGEYVIILNPDIYVAEETIQRMYDYIKDKPEIGFLAPRLLNPDGSLQYTCYRWYKFLTPLYRRTVLGKIKSIQKELDYFLMKDVDHEKIQEVDWCQGSCFLVPKRIWQQVGGFDERFFMYFEDTDLCRRIRNKDFKVIYHGEITAIHMHMKMSQGGIFQIFSNKLTRQHIHSWLKYSLKHRKSLFSI</sequence>
<dbReference type="AlphaFoldDB" id="A0A1F5SWQ8"/>
<dbReference type="STRING" id="1798002.A2478_00665"/>
<dbReference type="InterPro" id="IPR029044">
    <property type="entry name" value="Nucleotide-diphossugar_trans"/>
</dbReference>
<accession>A0A1F5SWQ8</accession>
<dbReference type="CDD" id="cd04186">
    <property type="entry name" value="GT_2_like_c"/>
    <property type="match status" value="1"/>
</dbReference>
<organism evidence="2 3">
    <name type="scientific">Candidatus Falkowbacteria bacterium RIFOXYC2_FULL_36_12</name>
    <dbReference type="NCBI Taxonomy" id="1798002"/>
    <lineage>
        <taxon>Bacteria</taxon>
        <taxon>Candidatus Falkowiibacteriota</taxon>
    </lineage>
</organism>
<comment type="caution">
    <text evidence="2">The sequence shown here is derived from an EMBL/GenBank/DDBJ whole genome shotgun (WGS) entry which is preliminary data.</text>
</comment>
<name>A0A1F5SWQ8_9BACT</name>